<feature type="compositionally biased region" description="Polar residues" evidence="1">
    <location>
        <begin position="608"/>
        <end position="623"/>
    </location>
</feature>
<feature type="region of interest" description="Disordered" evidence="1">
    <location>
        <begin position="794"/>
        <end position="828"/>
    </location>
</feature>
<feature type="compositionally biased region" description="Polar residues" evidence="1">
    <location>
        <begin position="711"/>
        <end position="727"/>
    </location>
</feature>
<evidence type="ECO:0000256" key="1">
    <source>
        <dbReference type="SAM" id="MobiDB-lite"/>
    </source>
</evidence>
<feature type="compositionally biased region" description="Basic and acidic residues" evidence="1">
    <location>
        <begin position="592"/>
        <end position="601"/>
    </location>
</feature>
<organism evidence="2 3">
    <name type="scientific">Fusarium euwallaceae</name>
    <dbReference type="NCBI Taxonomy" id="1147111"/>
    <lineage>
        <taxon>Eukaryota</taxon>
        <taxon>Fungi</taxon>
        <taxon>Dikarya</taxon>
        <taxon>Ascomycota</taxon>
        <taxon>Pezizomycotina</taxon>
        <taxon>Sordariomycetes</taxon>
        <taxon>Hypocreomycetidae</taxon>
        <taxon>Hypocreales</taxon>
        <taxon>Nectriaceae</taxon>
        <taxon>Fusarium</taxon>
        <taxon>Fusarium solani species complex</taxon>
    </lineage>
</organism>
<feature type="compositionally biased region" description="Basic and acidic residues" evidence="1">
    <location>
        <begin position="902"/>
        <end position="911"/>
    </location>
</feature>
<feature type="compositionally biased region" description="Basic residues" evidence="1">
    <location>
        <begin position="488"/>
        <end position="497"/>
    </location>
</feature>
<feature type="region of interest" description="Disordered" evidence="1">
    <location>
        <begin position="100"/>
        <end position="147"/>
    </location>
</feature>
<dbReference type="Proteomes" id="UP000287124">
    <property type="component" value="Unassembled WGS sequence"/>
</dbReference>
<reference evidence="2 3" key="1">
    <citation type="submission" date="2017-06" db="EMBL/GenBank/DDBJ databases">
        <title>Comparative genomic analysis of Ambrosia Fusariam Clade fungi.</title>
        <authorList>
            <person name="Stajich J.E."/>
            <person name="Carrillo J."/>
            <person name="Kijimoto T."/>
            <person name="Eskalen A."/>
            <person name="O'Donnell K."/>
            <person name="Kasson M."/>
        </authorList>
    </citation>
    <scope>NUCLEOTIDE SEQUENCE [LARGE SCALE GENOMIC DNA]</scope>
    <source>
        <strain evidence="2 3">UCR1854</strain>
    </source>
</reference>
<dbReference type="AlphaFoldDB" id="A0A430LAD2"/>
<feature type="region of interest" description="Disordered" evidence="1">
    <location>
        <begin position="902"/>
        <end position="926"/>
    </location>
</feature>
<sequence>MVGVGVTWSPKSARLLRISMCFTFGPSGYLIVPVLEIQNSPVGARVEAPRIPVPVDLGPGAMLPLHWRQCYGDAGMPQKGGKSTQRGKPMSTEFGQLETTPTFRHFQSPEEHLPQKPVSESQGQDNSGQTPSVKNPTANQKPKWNFVDDFDDGVDDVDLIKLDLVQEPKSQRAPANDFSWSDTGSIRPSSPLGGGETLKEIWQFDNQGSLIDAFSSPKSGQGIPKTQPLTQSLKAQLEESPNQPVVVVDFSETASTGRRSSPFPSQIATEESWELLMNKPLLASTIPDSLQLPEMPIDPPEKPLEHLPADELYDATPPRPSAQRPVSPPPQRPQAPRKSVKHDQDPAPPQPKKTKRGPNPPARGSKRGLAQLIEETDLVKDEEVSVSLPDLPKPRETRRKGNNTSVVQAKGPAEDKQATPQAQDDPSAGQGQKGKKRKQRAKTPIEFDKDTQAIREAPNLKKVEPVRMKLVDAMIASSSPGVSAGKKAAPKATRKAVPKSTSKPATRKAPPKKKRKISAEEEYKDNSVIIVDTTKHTGPKSAINTRAKTAAQSKPKAARGKQGPEINTGSQGLPQDPIVVPSDPASSSISEDESKRTEPSRPSRPIHTATQNSMAGTDVTTMTAPDISLEHDTEQAAVLPQEPPSPVAPQPSNTLKAKEAIVDKTTINPAASAEPVEEAINLRKRSRETNAKPAQALSRRDPNIPVKGALRTTQGAGISKNDPSTRANKTDSRGSDLQQRYISGLAAAGPNHDKTRIELKARLRNEEEEQERNLLPALTALNKNLQSQIFESLRGQDEAPMEVDKGKRTKTTDKDNEVAKQTDPEKPADEVAEKLHALVETMLSHLATKEATVYRGADAYRKSGIDCMDKIEQRYSQERNALAEACKKDGDRFARRVREAREAVEDGEKARGKAMHQLEQATAKRRQLYQQASTSLRALHGRLLKRKRVEDEGI</sequence>
<feature type="compositionally biased region" description="Polar residues" evidence="1">
    <location>
        <begin position="178"/>
        <end position="188"/>
    </location>
</feature>
<feature type="compositionally biased region" description="Basic residues" evidence="1">
    <location>
        <begin position="505"/>
        <end position="516"/>
    </location>
</feature>
<feature type="region of interest" description="Disordered" evidence="1">
    <location>
        <begin position="666"/>
        <end position="755"/>
    </location>
</feature>
<feature type="region of interest" description="Disordered" evidence="1">
    <location>
        <begin position="290"/>
        <end position="460"/>
    </location>
</feature>
<feature type="compositionally biased region" description="Basic and acidic residues" evidence="1">
    <location>
        <begin position="443"/>
        <end position="460"/>
    </location>
</feature>
<feature type="compositionally biased region" description="Polar residues" evidence="1">
    <location>
        <begin position="118"/>
        <end position="142"/>
    </location>
</feature>
<feature type="region of interest" description="Disordered" evidence="1">
    <location>
        <begin position="74"/>
        <end position="93"/>
    </location>
</feature>
<evidence type="ECO:0000313" key="3">
    <source>
        <dbReference type="Proteomes" id="UP000287124"/>
    </source>
</evidence>
<keyword evidence="3" id="KW-1185">Reference proteome</keyword>
<name>A0A430LAD2_9HYPO</name>
<feature type="compositionally biased region" description="Polar residues" evidence="1">
    <location>
        <begin position="542"/>
        <end position="552"/>
    </location>
</feature>
<accession>A0A430LAD2</accession>
<proteinExistence type="predicted"/>
<dbReference type="EMBL" id="MIKF01000302">
    <property type="protein sequence ID" value="RTE72610.1"/>
    <property type="molecule type" value="Genomic_DNA"/>
</dbReference>
<feature type="region of interest" description="Disordered" evidence="1">
    <location>
        <begin position="475"/>
        <end position="654"/>
    </location>
</feature>
<evidence type="ECO:0000313" key="2">
    <source>
        <dbReference type="EMBL" id="RTE72610.1"/>
    </source>
</evidence>
<protein>
    <submittedName>
        <fullName evidence="2">Uncharacterized protein</fullName>
    </submittedName>
</protein>
<comment type="caution">
    <text evidence="2">The sequence shown here is derived from an EMBL/GenBank/DDBJ whole genome shotgun (WGS) entry which is preliminary data.</text>
</comment>
<gene>
    <name evidence="2" type="ORF">BHE90_012966</name>
</gene>
<feature type="region of interest" description="Disordered" evidence="1">
    <location>
        <begin position="168"/>
        <end position="191"/>
    </location>
</feature>
<feature type="compositionally biased region" description="Basic and acidic residues" evidence="1">
    <location>
        <begin position="299"/>
        <end position="309"/>
    </location>
</feature>